<sequence length="65" mass="7324">MTDQPALTRTAFDPADLIRGEHGDLYHLPTLRALHARGQLGLHTEGYLLLQVHDAQRHPARRAYA</sequence>
<protein>
    <submittedName>
        <fullName evidence="1">Uncharacterized protein</fullName>
    </submittedName>
</protein>
<evidence type="ECO:0000313" key="1">
    <source>
        <dbReference type="EMBL" id="ASN81883.1"/>
    </source>
</evidence>
<dbReference type="AlphaFoldDB" id="A0A221SZ06"/>
<proteinExistence type="predicted"/>
<dbReference type="KEGG" id="dfc:DFI_13595"/>
<gene>
    <name evidence="1" type="ORF">DFI_13595</name>
</gene>
<organism evidence="1 2">
    <name type="scientific">Deinococcus ficus</name>
    <dbReference type="NCBI Taxonomy" id="317577"/>
    <lineage>
        <taxon>Bacteria</taxon>
        <taxon>Thermotogati</taxon>
        <taxon>Deinococcota</taxon>
        <taxon>Deinococci</taxon>
        <taxon>Deinococcales</taxon>
        <taxon>Deinococcaceae</taxon>
        <taxon>Deinococcus</taxon>
    </lineage>
</organism>
<name>A0A221SZ06_9DEIO</name>
<keyword evidence="2" id="KW-1185">Reference proteome</keyword>
<dbReference type="RefSeq" id="WP_043779608.1">
    <property type="nucleotide sequence ID" value="NZ_CP021081.1"/>
</dbReference>
<dbReference type="EMBL" id="CP021081">
    <property type="protein sequence ID" value="ASN81883.1"/>
    <property type="molecule type" value="Genomic_DNA"/>
</dbReference>
<accession>A0A221SZ06</accession>
<evidence type="ECO:0000313" key="2">
    <source>
        <dbReference type="Proteomes" id="UP000259030"/>
    </source>
</evidence>
<dbReference type="Proteomes" id="UP000259030">
    <property type="component" value="Chromosome"/>
</dbReference>
<reference evidence="1 2" key="1">
    <citation type="submission" date="2017-05" db="EMBL/GenBank/DDBJ databases">
        <title>The complete genome sequence of Deinococcus ficus isolated from the rhizosphere of the Ficus religiosa L. in Taiwan.</title>
        <authorList>
            <person name="Wu K.-M."/>
            <person name="Liao T.-L."/>
            <person name="Liu Y.-M."/>
            <person name="Young C.-C."/>
            <person name="Tsai S.-F."/>
        </authorList>
    </citation>
    <scope>NUCLEOTIDE SEQUENCE [LARGE SCALE GENOMIC DNA]</scope>
    <source>
        <strain evidence="1 2">CC-FR2-10</strain>
    </source>
</reference>